<dbReference type="InterPro" id="IPR021136">
    <property type="entry name" value="Flagellar_hook_control-like_C"/>
</dbReference>
<evidence type="ECO:0000256" key="1">
    <source>
        <dbReference type="SAM" id="MobiDB-lite"/>
    </source>
</evidence>
<dbReference type="Pfam" id="PF02120">
    <property type="entry name" value="Flg_hook"/>
    <property type="match status" value="1"/>
</dbReference>
<dbReference type="PANTHER" id="PTHR37533:SF2">
    <property type="entry name" value="FLAGELLAR HOOK-LENGTH CONTROL PROTEIN"/>
    <property type="match status" value="1"/>
</dbReference>
<dbReference type="RefSeq" id="WP_377368295.1">
    <property type="nucleotide sequence ID" value="NZ_JBHTMN010000014.1"/>
</dbReference>
<evidence type="ECO:0000259" key="2">
    <source>
        <dbReference type="Pfam" id="PF02120"/>
    </source>
</evidence>
<dbReference type="InterPro" id="IPR038610">
    <property type="entry name" value="FliK-like_C_sf"/>
</dbReference>
<feature type="compositionally biased region" description="Acidic residues" evidence="1">
    <location>
        <begin position="98"/>
        <end position="108"/>
    </location>
</feature>
<protein>
    <submittedName>
        <fullName evidence="3">Flagellar hook-length control protein FliK</fullName>
    </submittedName>
</protein>
<evidence type="ECO:0000313" key="3">
    <source>
        <dbReference type="EMBL" id="MFD1384251.1"/>
    </source>
</evidence>
<comment type="caution">
    <text evidence="3">The sequence shown here is derived from an EMBL/GenBank/DDBJ whole genome shotgun (WGS) entry which is preliminary data.</text>
</comment>
<keyword evidence="4" id="KW-1185">Reference proteome</keyword>
<feature type="domain" description="Flagellar hook-length control protein-like C-terminal" evidence="2">
    <location>
        <begin position="422"/>
        <end position="505"/>
    </location>
</feature>
<feature type="compositionally biased region" description="Low complexity" evidence="1">
    <location>
        <begin position="1"/>
        <end position="20"/>
    </location>
</feature>
<dbReference type="Proteomes" id="UP001597059">
    <property type="component" value="Unassembled WGS sequence"/>
</dbReference>
<feature type="compositionally biased region" description="Basic and acidic residues" evidence="1">
    <location>
        <begin position="56"/>
        <end position="73"/>
    </location>
</feature>
<dbReference type="InterPro" id="IPR052563">
    <property type="entry name" value="FliK"/>
</dbReference>
<feature type="compositionally biased region" description="Low complexity" evidence="1">
    <location>
        <begin position="500"/>
        <end position="515"/>
    </location>
</feature>
<keyword evidence="3" id="KW-0969">Cilium</keyword>
<feature type="compositionally biased region" description="Acidic residues" evidence="1">
    <location>
        <begin position="160"/>
        <end position="172"/>
    </location>
</feature>
<accession>A0ABW4B4T2</accession>
<dbReference type="CDD" id="cd17470">
    <property type="entry name" value="T3SS_Flik_C"/>
    <property type="match status" value="1"/>
</dbReference>
<feature type="compositionally biased region" description="Basic and acidic residues" evidence="1">
    <location>
        <begin position="243"/>
        <end position="253"/>
    </location>
</feature>
<reference evidence="4" key="1">
    <citation type="journal article" date="2019" name="Int. J. Syst. Evol. Microbiol.">
        <title>The Global Catalogue of Microorganisms (GCM) 10K type strain sequencing project: providing services to taxonomists for standard genome sequencing and annotation.</title>
        <authorList>
            <consortium name="The Broad Institute Genomics Platform"/>
            <consortium name="The Broad Institute Genome Sequencing Center for Infectious Disease"/>
            <person name="Wu L."/>
            <person name="Ma J."/>
        </authorList>
    </citation>
    <scope>NUCLEOTIDE SEQUENCE [LARGE SCALE GENOMIC DNA]</scope>
    <source>
        <strain evidence="4">JCM 30774</strain>
    </source>
</reference>
<keyword evidence="3" id="KW-0282">Flagellum</keyword>
<organism evidence="3 4">
    <name type="scientific">Rhodanobacter aciditrophus</name>
    <dbReference type="NCBI Taxonomy" id="1623218"/>
    <lineage>
        <taxon>Bacteria</taxon>
        <taxon>Pseudomonadati</taxon>
        <taxon>Pseudomonadota</taxon>
        <taxon>Gammaproteobacteria</taxon>
        <taxon>Lysobacterales</taxon>
        <taxon>Rhodanobacteraceae</taxon>
        <taxon>Rhodanobacter</taxon>
    </lineage>
</organism>
<feature type="compositionally biased region" description="Gly residues" evidence="1">
    <location>
        <begin position="516"/>
        <end position="526"/>
    </location>
</feature>
<name>A0ABW4B4T2_9GAMM</name>
<feature type="compositionally biased region" description="Basic and acidic residues" evidence="1">
    <location>
        <begin position="83"/>
        <end position="97"/>
    </location>
</feature>
<feature type="region of interest" description="Disordered" evidence="1">
    <location>
        <begin position="497"/>
        <end position="553"/>
    </location>
</feature>
<dbReference type="PANTHER" id="PTHR37533">
    <property type="entry name" value="FLAGELLAR HOOK-LENGTH CONTROL PROTEIN"/>
    <property type="match status" value="1"/>
</dbReference>
<keyword evidence="3" id="KW-0966">Cell projection</keyword>
<sequence>MINSPSLSLTLTTQKSSSESRFASPAKSESQFGDVFSKASNTTEERHSSAPATVENNDKPKADQDIERVDSKPEQLTSEIESSLEKDAANSDVKSETEEVGVSEDVMADTDVKPQSDIEQDKDGKALQEDGQNVAVLPPQGESNVPPALPAEGEIHPEVSEDTESLEAEDTQLNDGSILLDKAIDGDVASDGDVTSDDDKAPEAVLEKDQEALLAQPISQSADDAIEELVKPQANTDGVLPSTDKKTNEHLVKTPEVGLTGQMASTSTTKLPETKVAEAAGVALQSANENTDKAESTNLKWVMEQLSSKFEKTTQTTNSNVLTVDPDLNAGEFEEGIELSDVLDASDLDLDVALADDLETQPSSRKSFDQVLAGLTGQTQTWQSVASNTSLSAGVAMRGDTPAQLTMQSLPASASWAAEMSQKVSWVANEGIKTAHIQLDPPELGSLTVKVTMDQDSNTHVSFVASSVAAKDALEGQMQRLREMLQQQGIDLDGVDVEVSQGNGQSGQSEASGEQSPGGQGSGVTGSEGLDDEEDLENVGFVTPATKGIDFYA</sequence>
<feature type="region of interest" description="Disordered" evidence="1">
    <location>
        <begin position="1"/>
        <end position="179"/>
    </location>
</feature>
<gene>
    <name evidence="3" type="ORF">ACFQ45_12805</name>
</gene>
<dbReference type="EMBL" id="JBHTMN010000014">
    <property type="protein sequence ID" value="MFD1384251.1"/>
    <property type="molecule type" value="Genomic_DNA"/>
</dbReference>
<evidence type="ECO:0000313" key="4">
    <source>
        <dbReference type="Proteomes" id="UP001597059"/>
    </source>
</evidence>
<feature type="compositionally biased region" description="Basic and acidic residues" evidence="1">
    <location>
        <begin position="110"/>
        <end position="128"/>
    </location>
</feature>
<dbReference type="Gene3D" id="3.30.750.140">
    <property type="match status" value="1"/>
</dbReference>
<feature type="region of interest" description="Disordered" evidence="1">
    <location>
        <begin position="232"/>
        <end position="266"/>
    </location>
</feature>
<proteinExistence type="predicted"/>